<dbReference type="PANTHER" id="PTHR11686">
    <property type="entry name" value="GAMMA GLUTAMYL TRANSPEPTIDASE"/>
    <property type="match status" value="1"/>
</dbReference>
<dbReference type="SUPFAM" id="SSF56235">
    <property type="entry name" value="N-terminal nucleophile aminohydrolases (Ntn hydrolases)"/>
    <property type="match status" value="1"/>
</dbReference>
<feature type="transmembrane region" description="Helical" evidence="2">
    <location>
        <begin position="105"/>
        <end position="125"/>
    </location>
</feature>
<dbReference type="AlphaFoldDB" id="A0ABC8UWS0"/>
<evidence type="ECO:0000313" key="3">
    <source>
        <dbReference type="EMBL" id="CAK9185149.1"/>
    </source>
</evidence>
<comment type="caution">
    <text evidence="3">The sequence shown here is derived from an EMBL/GenBank/DDBJ whole genome shotgun (WGS) entry which is preliminary data.</text>
</comment>
<keyword evidence="2" id="KW-0472">Membrane</keyword>
<gene>
    <name evidence="3" type="ORF">ILEXP_LOCUS55520</name>
</gene>
<feature type="binding site" evidence="1">
    <location>
        <position position="212"/>
    </location>
    <ligand>
        <name>L-glutamate</name>
        <dbReference type="ChEBI" id="CHEBI:29985"/>
    </ligand>
</feature>
<keyword evidence="4" id="KW-1185">Reference proteome</keyword>
<proteinExistence type="predicted"/>
<evidence type="ECO:0000313" key="4">
    <source>
        <dbReference type="Proteomes" id="UP001642360"/>
    </source>
</evidence>
<keyword evidence="2" id="KW-0812">Transmembrane</keyword>
<dbReference type="PANTHER" id="PTHR11686:SF34">
    <property type="entry name" value="GLUTATHIONE HYDROLASE 1-RELATED"/>
    <property type="match status" value="1"/>
</dbReference>
<evidence type="ECO:0000256" key="1">
    <source>
        <dbReference type="PIRSR" id="PIRSR600101-2"/>
    </source>
</evidence>
<keyword evidence="2" id="KW-1133">Transmembrane helix</keyword>
<accession>A0ABC8UWS0</accession>
<sequence length="227" mass="24821">MNEGEAVRRWWLQVSVEESNLVEVRVDGLKFGIGLIQCNQIQGAVNKNGECDPPITAKQLREMRSTVALAIEMERVRVLTTCSLKARERRFVCELYIYSSHTNQLISLALPVSWFTIFIFFSPFFSTLRLTNAPPNPRQEVITARNGVVATDDGRCSTIGKDVLREGGHAVDASVAATLCLGVVSPASSGLGGGGFILVRSTDGKAQVFDMRETAPMRALPVLASYN</sequence>
<dbReference type="Proteomes" id="UP001642360">
    <property type="component" value="Unassembled WGS sequence"/>
</dbReference>
<dbReference type="Pfam" id="PF01019">
    <property type="entry name" value="G_glu_transpept"/>
    <property type="match status" value="1"/>
</dbReference>
<protein>
    <submittedName>
        <fullName evidence="3">Uncharacterized protein</fullName>
    </submittedName>
</protein>
<name>A0ABC8UWS0_9AQUA</name>
<organism evidence="3 4">
    <name type="scientific">Ilex paraguariensis</name>
    <name type="common">yerba mate</name>
    <dbReference type="NCBI Taxonomy" id="185542"/>
    <lineage>
        <taxon>Eukaryota</taxon>
        <taxon>Viridiplantae</taxon>
        <taxon>Streptophyta</taxon>
        <taxon>Embryophyta</taxon>
        <taxon>Tracheophyta</taxon>
        <taxon>Spermatophyta</taxon>
        <taxon>Magnoliopsida</taxon>
        <taxon>eudicotyledons</taxon>
        <taxon>Gunneridae</taxon>
        <taxon>Pentapetalae</taxon>
        <taxon>asterids</taxon>
        <taxon>campanulids</taxon>
        <taxon>Aquifoliales</taxon>
        <taxon>Aquifoliaceae</taxon>
        <taxon>Ilex</taxon>
    </lineage>
</organism>
<dbReference type="InterPro" id="IPR029055">
    <property type="entry name" value="Ntn_hydrolases_N"/>
</dbReference>
<dbReference type="EMBL" id="CAUOFW020009191">
    <property type="protein sequence ID" value="CAK9185149.1"/>
    <property type="molecule type" value="Genomic_DNA"/>
</dbReference>
<dbReference type="InterPro" id="IPR000101">
    <property type="entry name" value="GGT_peptidase"/>
</dbReference>
<reference evidence="3 4" key="1">
    <citation type="submission" date="2024-02" db="EMBL/GenBank/DDBJ databases">
        <authorList>
            <person name="Vignale AGUSTIN F."/>
            <person name="Sosa J E."/>
            <person name="Modenutti C."/>
        </authorList>
    </citation>
    <scope>NUCLEOTIDE SEQUENCE [LARGE SCALE GENOMIC DNA]</scope>
</reference>
<evidence type="ECO:0000256" key="2">
    <source>
        <dbReference type="SAM" id="Phobius"/>
    </source>
</evidence>